<organism evidence="2 3">
    <name type="scientific">Domibacillus antri</name>
    <dbReference type="NCBI Taxonomy" id="1714264"/>
    <lineage>
        <taxon>Bacteria</taxon>
        <taxon>Bacillati</taxon>
        <taxon>Bacillota</taxon>
        <taxon>Bacilli</taxon>
        <taxon>Bacillales</taxon>
        <taxon>Bacillaceae</taxon>
        <taxon>Domibacillus</taxon>
    </lineage>
</organism>
<dbReference type="OrthoDB" id="2956967at2"/>
<dbReference type="STRING" id="1714264.BTO30_07245"/>
<comment type="caution">
    <text evidence="2">The sequence shown here is derived from an EMBL/GenBank/DDBJ whole genome shotgun (WGS) entry which is preliminary data.</text>
</comment>
<feature type="region of interest" description="Disordered" evidence="1">
    <location>
        <begin position="463"/>
        <end position="501"/>
    </location>
</feature>
<protein>
    <submittedName>
        <fullName evidence="2">Uncharacterized protein</fullName>
    </submittedName>
</protein>
<evidence type="ECO:0000313" key="2">
    <source>
        <dbReference type="EMBL" id="OLN22930.1"/>
    </source>
</evidence>
<reference evidence="2 3" key="1">
    <citation type="submission" date="2016-12" db="EMBL/GenBank/DDBJ databases">
        <title>Domibacillus antri genome sequencing.</title>
        <authorList>
            <person name="Verma A."/>
            <person name="Krishnamurthi S."/>
        </authorList>
    </citation>
    <scope>NUCLEOTIDE SEQUENCE [LARGE SCALE GENOMIC DNA]</scope>
    <source>
        <strain evidence="2 3">XD80</strain>
    </source>
</reference>
<dbReference type="AlphaFoldDB" id="A0A1Q8Q6H2"/>
<sequence>MTEIKSIGAAVSSLSGMRLRIVHSILHRIQARDLIALKAKSRFSKEETFPFFRAIVEEAKKLNHIPDPELKLDVFIALTKVLKLPASHLYEKEKVAARSDEIVHKWFEKTAKKDKLIQEKFDRSLLSSKLEFLLHYEHVNQVERVLKNEKVDEEKEPLQEVIHHKWEELPEYKRVQIFEYFHLNRETSFEVIVEEKGLDSLLFEMGTRMGLSMYGDILYELQRDVPDDYPVFLWVLHPRALFTTDEALKSLVSGNWNVPAVLLLLYAPSDEDLKESNPAVIAEEWLKREADYRLLIRKINKLKLDQQEEEKRIGLVRQELEKAVIAEERARSVYRSLRERLIAILKSDSARPYLGDISVSHTRIREKLSRIQLKIERNKSKKGLIQSAGAWLSNTYYQAEKNNLEKKLQISFEKMADEVMVKYPYYEADLISEMNSALVSANGWQFEKERLKKKESEAFKSLSEMKNEELKLREEAAESASRTPGLKQLGTADMPEKSPIT</sequence>
<keyword evidence="3" id="KW-1185">Reference proteome</keyword>
<accession>A0A1Q8Q6H2</accession>
<name>A0A1Q8Q6H2_9BACI</name>
<evidence type="ECO:0000313" key="3">
    <source>
        <dbReference type="Proteomes" id="UP000185568"/>
    </source>
</evidence>
<feature type="compositionally biased region" description="Basic and acidic residues" evidence="1">
    <location>
        <begin position="463"/>
        <end position="476"/>
    </location>
</feature>
<proteinExistence type="predicted"/>
<dbReference type="Proteomes" id="UP000185568">
    <property type="component" value="Unassembled WGS sequence"/>
</dbReference>
<evidence type="ECO:0000256" key="1">
    <source>
        <dbReference type="SAM" id="MobiDB-lite"/>
    </source>
</evidence>
<dbReference type="EMBL" id="MSDU01000013">
    <property type="protein sequence ID" value="OLN22930.1"/>
    <property type="molecule type" value="Genomic_DNA"/>
</dbReference>
<dbReference type="RefSeq" id="WP_075398059.1">
    <property type="nucleotide sequence ID" value="NZ_MSDU01000013.1"/>
</dbReference>
<gene>
    <name evidence="2" type="ORF">BTO30_07245</name>
</gene>